<evidence type="ECO:0000256" key="9">
    <source>
        <dbReference type="SAM" id="Phobius"/>
    </source>
</evidence>
<feature type="transmembrane region" description="Helical" evidence="9">
    <location>
        <begin position="400"/>
        <end position="421"/>
    </location>
</feature>
<dbReference type="AlphaFoldDB" id="A0A1J3JMJ1"/>
<accession>A0A1J3JMJ1</accession>
<dbReference type="NCBIfam" id="TIGR00879">
    <property type="entry name" value="SP"/>
    <property type="match status" value="1"/>
</dbReference>
<dbReference type="InterPro" id="IPR044775">
    <property type="entry name" value="MFS_ERD6/Tret1-like"/>
</dbReference>
<evidence type="ECO:0000256" key="7">
    <source>
        <dbReference type="ARBA" id="ARBA00023136"/>
    </source>
</evidence>
<dbReference type="InterPro" id="IPR003663">
    <property type="entry name" value="Sugar/inositol_transpt"/>
</dbReference>
<sequence>MTISEDQRDVEAPLLLPRKNQNDINECRITVVVLFSTFVSVCGSFCYGCAAGYSSVAQSGITTDLGLSVAQYSMFGSIMTFGGMFGALFSGKVSDIIGRKGTMWFAQIFCIAGWLAIAFAQDATWLDAGRFSTGFAVGLFSYVIPVYIAEVTPKHVRGAFVFANQLMQSCGVSLYYVIGNFIHWRKLALIGLIPCLLQVVCLFFIPESPRLLGKWGLDKECRASLQLLRGEDADVSEEANTIKETMALFDQGPKSRVLDLFRRRYAPSLVIGVGLMLLQQLSGSSGIMFYVGSVFDKGGFPSSIGTMILAVIMVPKSILGLILVEKMGRRPLLLASCGGMSFFSLLLAFSFSFRSYGMLDELTPIFTCIGVVGFISAFAVGMGGLPWIIMSEIFPMNVKVSAGTLVTMANWSFGWIVAFAYNFMIQWNASGTFLIFSTICGGGIVFIYAMVPETKGRTLEEIQASLTDFLR</sequence>
<keyword evidence="4 13" id="KW-0762">Sugar transport</keyword>
<dbReference type="FunFam" id="1.20.1250.20:FF:000043">
    <property type="entry name" value="sugar transporter ERD6-like 6"/>
    <property type="match status" value="1"/>
</dbReference>
<feature type="transmembrane region" description="Helical" evidence="9">
    <location>
        <begin position="131"/>
        <end position="148"/>
    </location>
</feature>
<feature type="domain" description="Major facilitator superfamily (MFS) profile" evidence="10">
    <location>
        <begin position="29"/>
        <end position="455"/>
    </location>
</feature>
<evidence type="ECO:0000256" key="6">
    <source>
        <dbReference type="ARBA" id="ARBA00022989"/>
    </source>
</evidence>
<evidence type="ECO:0000259" key="10">
    <source>
        <dbReference type="PROSITE" id="PS50850"/>
    </source>
</evidence>
<dbReference type="CDD" id="cd17358">
    <property type="entry name" value="MFS_GLUT6_8_Class3_like"/>
    <property type="match status" value="1"/>
</dbReference>
<proteinExistence type="inferred from homology"/>
<dbReference type="PANTHER" id="PTHR48021">
    <property type="match status" value="1"/>
</dbReference>
<name>A0A1J3JMJ1_NOCCA</name>
<evidence type="ECO:0000256" key="3">
    <source>
        <dbReference type="ARBA" id="ARBA00022448"/>
    </source>
</evidence>
<dbReference type="InterPro" id="IPR005829">
    <property type="entry name" value="Sugar_transporter_CS"/>
</dbReference>
<reference evidence="13" key="1">
    <citation type="submission" date="2016-07" db="EMBL/GenBank/DDBJ databases">
        <title>De novo transcriptome assembly of four accessions of the metal hyperaccumulator plant Noccaea caerulescens.</title>
        <authorList>
            <person name="Blande D."/>
            <person name="Halimaa P."/>
            <person name="Tervahauta A.I."/>
            <person name="Aarts M.G."/>
            <person name="Karenlampi S.O."/>
        </authorList>
    </citation>
    <scope>NUCLEOTIDE SEQUENCE</scope>
</reference>
<comment type="similarity">
    <text evidence="2 8">Belongs to the major facilitator superfamily. Sugar transporter (TC 2.A.1.1) family.</text>
</comment>
<keyword evidence="3 8" id="KW-0813">Transport</keyword>
<feature type="transmembrane region" description="Helical" evidence="9">
    <location>
        <begin position="29"/>
        <end position="53"/>
    </location>
</feature>
<dbReference type="Gene3D" id="1.20.1250.20">
    <property type="entry name" value="MFS general substrate transporter like domains"/>
    <property type="match status" value="1"/>
</dbReference>
<feature type="transmembrane region" description="Helical" evidence="9">
    <location>
        <begin position="65"/>
        <end position="89"/>
    </location>
</feature>
<dbReference type="PROSITE" id="PS50850">
    <property type="entry name" value="MFS"/>
    <property type="match status" value="1"/>
</dbReference>
<gene>
    <name evidence="11" type="ORF">GA_TR17917_c0_g1_i1_g.57281</name>
    <name evidence="12" type="ORF">LE_TR8991_c0_g1_i1_g.30522</name>
    <name evidence="13" type="ORF">MP_TR23580_c0_g1_i1_g.68763</name>
</gene>
<dbReference type="GO" id="GO:0051119">
    <property type="term" value="F:sugar transmembrane transporter activity"/>
    <property type="evidence" value="ECO:0007669"/>
    <property type="project" value="InterPro"/>
</dbReference>
<dbReference type="PANTHER" id="PTHR48021:SF43">
    <property type="entry name" value="SUGAR TRANSPORTER ESL1"/>
    <property type="match status" value="1"/>
</dbReference>
<feature type="transmembrane region" description="Helical" evidence="9">
    <location>
        <begin position="101"/>
        <end position="119"/>
    </location>
</feature>
<organism evidence="13">
    <name type="scientific">Noccaea caerulescens</name>
    <name type="common">Alpine penny-cress</name>
    <name type="synonym">Thlaspi caerulescens</name>
    <dbReference type="NCBI Taxonomy" id="107243"/>
    <lineage>
        <taxon>Eukaryota</taxon>
        <taxon>Viridiplantae</taxon>
        <taxon>Streptophyta</taxon>
        <taxon>Embryophyta</taxon>
        <taxon>Tracheophyta</taxon>
        <taxon>Spermatophyta</taxon>
        <taxon>Magnoliopsida</taxon>
        <taxon>eudicotyledons</taxon>
        <taxon>Gunneridae</taxon>
        <taxon>Pentapetalae</taxon>
        <taxon>rosids</taxon>
        <taxon>malvids</taxon>
        <taxon>Brassicales</taxon>
        <taxon>Brassicaceae</taxon>
        <taxon>Coluteocarpeae</taxon>
        <taxon>Noccaea</taxon>
    </lineage>
</organism>
<keyword evidence="7 9" id="KW-0472">Membrane</keyword>
<evidence type="ECO:0000256" key="2">
    <source>
        <dbReference type="ARBA" id="ARBA00010992"/>
    </source>
</evidence>
<comment type="subcellular location">
    <subcellularLocation>
        <location evidence="1">Membrane</location>
        <topology evidence="1">Multi-pass membrane protein</topology>
    </subcellularLocation>
</comment>
<dbReference type="InterPro" id="IPR036259">
    <property type="entry name" value="MFS_trans_sf"/>
</dbReference>
<feature type="transmembrane region" description="Helical" evidence="9">
    <location>
        <begin position="304"/>
        <end position="324"/>
    </location>
</feature>
<dbReference type="PRINTS" id="PR00171">
    <property type="entry name" value="SUGRTRNSPORT"/>
</dbReference>
<dbReference type="InterPro" id="IPR050549">
    <property type="entry name" value="MFS_Trehalose_Transporter"/>
</dbReference>
<dbReference type="EMBL" id="GEVL01010494">
    <property type="protein sequence ID" value="JAU66847.1"/>
    <property type="molecule type" value="Transcribed_RNA"/>
</dbReference>
<evidence type="ECO:0000256" key="8">
    <source>
        <dbReference type="RuleBase" id="RU003346"/>
    </source>
</evidence>
<dbReference type="InterPro" id="IPR005828">
    <property type="entry name" value="MFS_sugar_transport-like"/>
</dbReference>
<evidence type="ECO:0000256" key="1">
    <source>
        <dbReference type="ARBA" id="ARBA00004141"/>
    </source>
</evidence>
<dbReference type="GO" id="GO:0016020">
    <property type="term" value="C:membrane"/>
    <property type="evidence" value="ECO:0007669"/>
    <property type="project" value="UniProtKB-SubCell"/>
</dbReference>
<dbReference type="SUPFAM" id="SSF103473">
    <property type="entry name" value="MFS general substrate transporter"/>
    <property type="match status" value="1"/>
</dbReference>
<dbReference type="Pfam" id="PF00083">
    <property type="entry name" value="Sugar_tr"/>
    <property type="match status" value="1"/>
</dbReference>
<dbReference type="InterPro" id="IPR020846">
    <property type="entry name" value="MFS_dom"/>
</dbReference>
<keyword evidence="6 9" id="KW-1133">Transmembrane helix</keyword>
<evidence type="ECO:0000256" key="4">
    <source>
        <dbReference type="ARBA" id="ARBA00022597"/>
    </source>
</evidence>
<feature type="transmembrane region" description="Helical" evidence="9">
    <location>
        <begin position="331"/>
        <end position="352"/>
    </location>
</feature>
<dbReference type="EMBL" id="GEVM01012694">
    <property type="protein sequence ID" value="JAU93244.1"/>
    <property type="molecule type" value="Transcribed_RNA"/>
</dbReference>
<feature type="transmembrane region" description="Helical" evidence="9">
    <location>
        <begin position="364"/>
        <end position="388"/>
    </location>
</feature>
<feature type="transmembrane region" description="Helical" evidence="9">
    <location>
        <begin position="433"/>
        <end position="451"/>
    </location>
</feature>
<dbReference type="EMBL" id="GEVI01010777">
    <property type="protein sequence ID" value="JAU21543.1"/>
    <property type="molecule type" value="Transcribed_RNA"/>
</dbReference>
<evidence type="ECO:0000313" key="11">
    <source>
        <dbReference type="EMBL" id="JAU21543.1"/>
    </source>
</evidence>
<evidence type="ECO:0000313" key="12">
    <source>
        <dbReference type="EMBL" id="JAU66847.1"/>
    </source>
</evidence>
<keyword evidence="5 9" id="KW-0812">Transmembrane</keyword>
<evidence type="ECO:0000313" key="13">
    <source>
        <dbReference type="EMBL" id="JAU93244.1"/>
    </source>
</evidence>
<feature type="transmembrane region" description="Helical" evidence="9">
    <location>
        <begin position="160"/>
        <end position="178"/>
    </location>
</feature>
<evidence type="ECO:0000256" key="5">
    <source>
        <dbReference type="ARBA" id="ARBA00022692"/>
    </source>
</evidence>
<feature type="transmembrane region" description="Helical" evidence="9">
    <location>
        <begin position="269"/>
        <end position="292"/>
    </location>
</feature>
<feature type="transmembrane region" description="Helical" evidence="9">
    <location>
        <begin position="184"/>
        <end position="205"/>
    </location>
</feature>
<protein>
    <submittedName>
        <fullName evidence="13">Sugar transporter ERD6-like 3</fullName>
    </submittedName>
</protein>
<dbReference type="PROSITE" id="PS00216">
    <property type="entry name" value="SUGAR_TRANSPORT_1"/>
    <property type="match status" value="2"/>
</dbReference>